<feature type="compositionally biased region" description="Basic and acidic residues" evidence="1">
    <location>
        <begin position="263"/>
        <end position="280"/>
    </location>
</feature>
<name>A0A444BU74_ENSVE</name>
<evidence type="ECO:0000313" key="2">
    <source>
        <dbReference type="EMBL" id="RZR72452.1"/>
    </source>
</evidence>
<dbReference type="GO" id="GO:0005875">
    <property type="term" value="C:microtubule associated complex"/>
    <property type="evidence" value="ECO:0007669"/>
    <property type="project" value="TreeGrafter"/>
</dbReference>
<evidence type="ECO:0000256" key="1">
    <source>
        <dbReference type="SAM" id="MobiDB-lite"/>
    </source>
</evidence>
<organism evidence="2">
    <name type="scientific">Ensete ventricosum</name>
    <name type="common">Abyssinian banana</name>
    <name type="synonym">Musa ensete</name>
    <dbReference type="NCBI Taxonomy" id="4639"/>
    <lineage>
        <taxon>Eukaryota</taxon>
        <taxon>Viridiplantae</taxon>
        <taxon>Streptophyta</taxon>
        <taxon>Embryophyta</taxon>
        <taxon>Tracheophyta</taxon>
        <taxon>Spermatophyta</taxon>
        <taxon>Magnoliopsida</taxon>
        <taxon>Liliopsida</taxon>
        <taxon>Zingiberales</taxon>
        <taxon>Musaceae</taxon>
        <taxon>Ensete</taxon>
    </lineage>
</organism>
<dbReference type="AlphaFoldDB" id="A0A444BU74"/>
<dbReference type="PANTHER" id="PTHR35728">
    <property type="entry name" value="MICROTUBULE-BINDING PROTEIN TANGLED-RELATED"/>
    <property type="match status" value="1"/>
</dbReference>
<feature type="region of interest" description="Disordered" evidence="1">
    <location>
        <begin position="1"/>
        <end position="47"/>
    </location>
</feature>
<feature type="compositionally biased region" description="Basic and acidic residues" evidence="1">
    <location>
        <begin position="9"/>
        <end position="21"/>
    </location>
</feature>
<dbReference type="GO" id="GO:0008017">
    <property type="term" value="F:microtubule binding"/>
    <property type="evidence" value="ECO:0007669"/>
    <property type="project" value="InterPro"/>
</dbReference>
<protein>
    <submittedName>
        <fullName evidence="2">Uncharacterized protein</fullName>
    </submittedName>
</protein>
<proteinExistence type="predicted"/>
<feature type="region of interest" description="Disordered" evidence="1">
    <location>
        <begin position="240"/>
        <end position="331"/>
    </location>
</feature>
<reference evidence="2" key="1">
    <citation type="journal article" date="2018" name="Data Brief">
        <title>Genome sequence data from 17 accessions of Ensete ventricosum, a staple food crop for millions in Ethiopia.</title>
        <authorList>
            <person name="Yemataw Z."/>
            <person name="Muzemil S."/>
            <person name="Ambachew D."/>
            <person name="Tripathi L."/>
            <person name="Tesfaye K."/>
            <person name="Chala A."/>
            <person name="Farbos A."/>
            <person name="O'Neill P."/>
            <person name="Moore K."/>
            <person name="Grant M."/>
            <person name="Studholme D.J."/>
        </authorList>
    </citation>
    <scope>NUCLEOTIDE SEQUENCE [LARGE SCALE GENOMIC DNA]</scope>
    <source>
        <tissue evidence="2">Leaf</tissue>
    </source>
</reference>
<dbReference type="EMBL" id="KV875689">
    <property type="protein sequence ID" value="RZR72452.1"/>
    <property type="molecule type" value="Genomic_DNA"/>
</dbReference>
<dbReference type="GO" id="GO:0009574">
    <property type="term" value="C:preprophase band"/>
    <property type="evidence" value="ECO:0007669"/>
    <property type="project" value="TreeGrafter"/>
</dbReference>
<dbReference type="Proteomes" id="UP000290560">
    <property type="component" value="Unassembled WGS sequence"/>
</dbReference>
<dbReference type="GO" id="GO:0000911">
    <property type="term" value="P:cytokinesis by cell plate formation"/>
    <property type="evidence" value="ECO:0007669"/>
    <property type="project" value="TreeGrafter"/>
</dbReference>
<gene>
    <name evidence="2" type="ORF">BHM03_00013597</name>
</gene>
<accession>A0A444BU74</accession>
<dbReference type="GO" id="GO:2000694">
    <property type="term" value="P:regulation of phragmoplast microtubule organization"/>
    <property type="evidence" value="ECO:0007669"/>
    <property type="project" value="InterPro"/>
</dbReference>
<dbReference type="InterPro" id="IPR044709">
    <property type="entry name" value="TAN1"/>
</dbReference>
<sequence>MGLNQHSHQGREREERREIRANQDGGQDSNQGAEDGRRPQPQSRQGNTEQGIILSIVCINNTSSDSTSTSATFPFAKVERCMARLQELQCTVTGGTKVVAGVTLSPRSTRGYLRTSLVCKKESLRFAPCRLRSLFPCPFSLPHLTAKECHFLLQDEKSCFVSEIAGGEVPREHEWYRLDASETPLSLPFVICSVDSRTLLRTGEWRRMSLPAMLLGETVVEILQASRTTKEAVAAAAAAAMRSRNKTTEPTTPITARRTNKSSPRENTEMQARRVKEKQGRLRIIRSEQSPAVSRARSRIRFKSNSPLATAREEQTVGGRPSVAAHRVSPRNRPWAKKTVLFPNPLFTSSSPTSCHGQRRFYKTRSPVIGRTRPSQSPHKFVIKSPSSTSLKSQFAPRKAVTVRILKSSPEKVVVLKKSRRCSFSPSKLLSRIIASPVKTRPISLLRSSTGLVAGLKQRSGFSTPVRISSSIGRI</sequence>
<dbReference type="PANTHER" id="PTHR35728:SF1">
    <property type="entry name" value="MICROTUBULE-BINDING PROTEIN TANGLED-RELATED"/>
    <property type="match status" value="1"/>
</dbReference>